<name>A0ABQ0LBU6_MYCCL</name>
<evidence type="ECO:0000256" key="1">
    <source>
        <dbReference type="SAM" id="MobiDB-lite"/>
    </source>
</evidence>
<dbReference type="EMBL" id="DF844731">
    <property type="protein sequence ID" value="GAT48620.1"/>
    <property type="molecule type" value="Genomic_DNA"/>
</dbReference>
<dbReference type="InterPro" id="IPR036397">
    <property type="entry name" value="RNaseH_sf"/>
</dbReference>
<sequence length="322" mass="35766">MPAGGVGPRFGGKNCMIEPRCLRDNLRDVGLLPWCQQLKPREQPSALRGHQDSVCNRLTKFVDAAAGNSRKRIEGIATVYTAMSTRDFSTLGAGAAAHIFHKRVCNFLDEDPENTVEIAWSPGHHDIRGNERADELAKAGTELASTATGTRANALRRAKERVQKTWVREWKKTAKTGHYAIANRIPPSVKPTKHFLALDGKREVFGRLVQCRIGHCFSGEYYSRFVPSEDTDCPCGEHIQTREHIICDCPRYDEHRGILRKTSRHLSLPQILGTKEGITALSKFLDASGAFTKTGHSRAPVLLPTFDNEPDPPDTDDEDDGN</sequence>
<proteinExistence type="predicted"/>
<evidence type="ECO:0000313" key="2">
    <source>
        <dbReference type="EMBL" id="GAT48620.1"/>
    </source>
</evidence>
<evidence type="ECO:0000313" key="3">
    <source>
        <dbReference type="Proteomes" id="UP000815677"/>
    </source>
</evidence>
<gene>
    <name evidence="2" type="ORF">MCHLO_06002</name>
</gene>
<accession>A0ABQ0LBU6</accession>
<protein>
    <submittedName>
        <fullName evidence="2">RnaseH domain transposon factor</fullName>
    </submittedName>
</protein>
<feature type="region of interest" description="Disordered" evidence="1">
    <location>
        <begin position="302"/>
        <end position="322"/>
    </location>
</feature>
<dbReference type="Proteomes" id="UP000815677">
    <property type="component" value="Unassembled WGS sequence"/>
</dbReference>
<keyword evidence="3" id="KW-1185">Reference proteome</keyword>
<dbReference type="Gene3D" id="3.30.420.10">
    <property type="entry name" value="Ribonuclease H-like superfamily/Ribonuclease H"/>
    <property type="match status" value="1"/>
</dbReference>
<reference evidence="2" key="1">
    <citation type="submission" date="2014-09" db="EMBL/GenBank/DDBJ databases">
        <title>Genome sequence of the luminous mushroom Mycena chlorophos for searching fungal bioluminescence genes.</title>
        <authorList>
            <person name="Tanaka Y."/>
            <person name="Kasuga D."/>
            <person name="Oba Y."/>
            <person name="Hase S."/>
            <person name="Sato K."/>
            <person name="Oba Y."/>
            <person name="Sakakibara Y."/>
        </authorList>
    </citation>
    <scope>NUCLEOTIDE SEQUENCE</scope>
</reference>
<organism evidence="2 3">
    <name type="scientific">Mycena chlorophos</name>
    <name type="common">Agaric fungus</name>
    <name type="synonym">Agaricus chlorophos</name>
    <dbReference type="NCBI Taxonomy" id="658473"/>
    <lineage>
        <taxon>Eukaryota</taxon>
        <taxon>Fungi</taxon>
        <taxon>Dikarya</taxon>
        <taxon>Basidiomycota</taxon>
        <taxon>Agaricomycotina</taxon>
        <taxon>Agaricomycetes</taxon>
        <taxon>Agaricomycetidae</taxon>
        <taxon>Agaricales</taxon>
        <taxon>Marasmiineae</taxon>
        <taxon>Mycenaceae</taxon>
        <taxon>Mycena</taxon>
    </lineage>
</organism>
<dbReference type="InterPro" id="IPR012337">
    <property type="entry name" value="RNaseH-like_sf"/>
</dbReference>
<feature type="compositionally biased region" description="Acidic residues" evidence="1">
    <location>
        <begin position="308"/>
        <end position="322"/>
    </location>
</feature>
<dbReference type="SUPFAM" id="SSF53098">
    <property type="entry name" value="Ribonuclease H-like"/>
    <property type="match status" value="1"/>
</dbReference>